<evidence type="ECO:0000313" key="10">
    <source>
        <dbReference type="Proteomes" id="UP001185922"/>
    </source>
</evidence>
<dbReference type="EMBL" id="JAWLKH010000060">
    <property type="protein sequence ID" value="MDV6314747.1"/>
    <property type="molecule type" value="Genomic_DNA"/>
</dbReference>
<sequence>MSMALDDKQQGHDDEQLPELAEPRSTAEVAEALQASGMVDELLAQIDTGQVQITGEGGLIPGLIKLALERGLRAELTDHLGYAKGDPAGRELPNARNGSSPKTVASEAGPVELNIPRDRDGTFTPRLVPKGSRRLGGLDDIIISLYAGGMTLRDIQHHLTSTIGTDLSHETISKICDEVLDAVDEWQNRPLEPLYPVIYLDALVVKVKDGAHVRNKHAHIAIGVDMAGIKHVLGIWIQAEEGAKFWAGVCANLANRGVKDVLIVCCDGLTGFPEAIEATWPLATVQTCVVHLIRNSMRFVNYKDRKDVARAIKPIYTAPDAETARREWEAFRDSELGAKYPSAALAFDRAWDRFIPFLAFPPELRKVIYTTNSIESLNYQLRKVIKNRGHFPNDIAVRKLLWLAICDIEDKRAAQRLKERGTRRSQPRKALGRLVEGQVVTNWKQALGQLALAYPDRIEPHLS</sequence>
<dbReference type="GO" id="GO:0006313">
    <property type="term" value="P:DNA transposition"/>
    <property type="evidence" value="ECO:0007669"/>
    <property type="project" value="InterPro"/>
</dbReference>
<dbReference type="GO" id="GO:0004803">
    <property type="term" value="F:transposase activity"/>
    <property type="evidence" value="ECO:0007669"/>
    <property type="project" value="InterPro"/>
</dbReference>
<keyword evidence="3" id="KW-0815">Transposition</keyword>
<dbReference type="Proteomes" id="UP001185779">
    <property type="component" value="Unassembled WGS sequence"/>
</dbReference>
<dbReference type="PANTHER" id="PTHR33217">
    <property type="entry name" value="TRANSPOSASE FOR INSERTION SEQUENCE ELEMENT IS1081"/>
    <property type="match status" value="1"/>
</dbReference>
<reference evidence="8 9" key="1">
    <citation type="submission" date="2023-10" db="EMBL/GenBank/DDBJ databases">
        <title>Development of a sustainable strategy for remediation of hydrocarbon-contaminated territories based on the waste exchange concept.</title>
        <authorList>
            <person name="Krivoruchko A."/>
        </authorList>
    </citation>
    <scope>NUCLEOTIDE SEQUENCE</scope>
    <source>
        <strain evidence="7 9">IEGM 1266</strain>
        <strain evidence="8">IEGM 1279</strain>
    </source>
</reference>
<gene>
    <name evidence="7" type="ORF">R3P94_23795</name>
    <name evidence="8" type="ORF">R3Q15_23255</name>
</gene>
<evidence type="ECO:0000313" key="9">
    <source>
        <dbReference type="Proteomes" id="UP001185779"/>
    </source>
</evidence>
<dbReference type="PROSITE" id="PS01007">
    <property type="entry name" value="TRANSPOSASE_MUTATOR"/>
    <property type="match status" value="1"/>
</dbReference>
<evidence type="ECO:0000313" key="8">
    <source>
        <dbReference type="EMBL" id="MDV6314747.1"/>
    </source>
</evidence>
<evidence type="ECO:0000256" key="1">
    <source>
        <dbReference type="ARBA" id="ARBA00002190"/>
    </source>
</evidence>
<protein>
    <submittedName>
        <fullName evidence="8">IS256 family transposase</fullName>
    </submittedName>
</protein>
<accession>A0AAE4UCE3</accession>
<organism evidence="8 10">
    <name type="scientific">Gordonia amicalis</name>
    <dbReference type="NCBI Taxonomy" id="89053"/>
    <lineage>
        <taxon>Bacteria</taxon>
        <taxon>Bacillati</taxon>
        <taxon>Actinomycetota</taxon>
        <taxon>Actinomycetes</taxon>
        <taxon>Mycobacteriales</taxon>
        <taxon>Gordoniaceae</taxon>
        <taxon>Gordonia</taxon>
    </lineage>
</organism>
<dbReference type="PANTHER" id="PTHR33217:SF8">
    <property type="entry name" value="MUTATOR FAMILY TRANSPOSASE"/>
    <property type="match status" value="1"/>
</dbReference>
<evidence type="ECO:0000256" key="5">
    <source>
        <dbReference type="ARBA" id="ARBA00023172"/>
    </source>
</evidence>
<evidence type="ECO:0000313" key="7">
    <source>
        <dbReference type="EMBL" id="MDV6310279.1"/>
    </source>
</evidence>
<keyword evidence="5" id="KW-0233">DNA recombination</keyword>
<dbReference type="AlphaFoldDB" id="A0AAE4UCE3"/>
<dbReference type="EMBL" id="JAWLKI010000063">
    <property type="protein sequence ID" value="MDV6310279.1"/>
    <property type="molecule type" value="Genomic_DNA"/>
</dbReference>
<evidence type="ECO:0000256" key="4">
    <source>
        <dbReference type="ARBA" id="ARBA00023125"/>
    </source>
</evidence>
<dbReference type="GeneID" id="77172864"/>
<dbReference type="Pfam" id="PF00872">
    <property type="entry name" value="Transposase_mut"/>
    <property type="match status" value="1"/>
</dbReference>
<keyword evidence="9" id="KW-1185">Reference proteome</keyword>
<comment type="similarity">
    <text evidence="2">Belongs to the transposase mutator family.</text>
</comment>
<proteinExistence type="inferred from homology"/>
<dbReference type="NCBIfam" id="NF033543">
    <property type="entry name" value="transpos_IS256"/>
    <property type="match status" value="1"/>
</dbReference>
<dbReference type="RefSeq" id="WP_096274036.1">
    <property type="nucleotide sequence ID" value="NZ_CP091855.1"/>
</dbReference>
<dbReference type="Proteomes" id="UP001185922">
    <property type="component" value="Unassembled WGS sequence"/>
</dbReference>
<evidence type="ECO:0000256" key="2">
    <source>
        <dbReference type="ARBA" id="ARBA00010961"/>
    </source>
</evidence>
<comment type="function">
    <text evidence="1">Required for the transposition of the insertion element.</text>
</comment>
<feature type="compositionally biased region" description="Basic and acidic residues" evidence="6">
    <location>
        <begin position="1"/>
        <end position="15"/>
    </location>
</feature>
<comment type="caution">
    <text evidence="8">The sequence shown here is derived from an EMBL/GenBank/DDBJ whole genome shotgun (WGS) entry which is preliminary data.</text>
</comment>
<evidence type="ECO:0000256" key="3">
    <source>
        <dbReference type="ARBA" id="ARBA00022578"/>
    </source>
</evidence>
<dbReference type="GO" id="GO:0003677">
    <property type="term" value="F:DNA binding"/>
    <property type="evidence" value="ECO:0007669"/>
    <property type="project" value="UniProtKB-KW"/>
</dbReference>
<feature type="region of interest" description="Disordered" evidence="6">
    <location>
        <begin position="82"/>
        <end position="124"/>
    </location>
</feature>
<keyword evidence="4" id="KW-0238">DNA-binding</keyword>
<dbReference type="InterPro" id="IPR001207">
    <property type="entry name" value="Transposase_mutator"/>
</dbReference>
<feature type="region of interest" description="Disordered" evidence="6">
    <location>
        <begin position="1"/>
        <end position="25"/>
    </location>
</feature>
<evidence type="ECO:0000256" key="6">
    <source>
        <dbReference type="SAM" id="MobiDB-lite"/>
    </source>
</evidence>
<name>A0AAE4UCE3_9ACTN</name>